<evidence type="ECO:0000259" key="1">
    <source>
        <dbReference type="Pfam" id="PF13173"/>
    </source>
</evidence>
<evidence type="ECO:0000313" key="3">
    <source>
        <dbReference type="EMBL" id="GHB83592.1"/>
    </source>
</evidence>
<accession>A0A8J3GAK0</accession>
<keyword evidence="4" id="KW-1185">Reference proteome</keyword>
<dbReference type="SUPFAM" id="SSF52540">
    <property type="entry name" value="P-loop containing nucleoside triphosphate hydrolases"/>
    <property type="match status" value="1"/>
</dbReference>
<reference evidence="3 4" key="1">
    <citation type="journal article" date="2014" name="Int. J. Syst. Evol. Microbiol.">
        <title>Complete genome sequence of Corynebacterium casei LMG S-19264T (=DSM 44701T), isolated from a smear-ripened cheese.</title>
        <authorList>
            <consortium name="US DOE Joint Genome Institute (JGI-PGF)"/>
            <person name="Walter F."/>
            <person name="Albersmeier A."/>
            <person name="Kalinowski J."/>
            <person name="Ruckert C."/>
        </authorList>
    </citation>
    <scope>NUCLEOTIDE SEQUENCE [LARGE SCALE GENOMIC DNA]</scope>
    <source>
        <strain evidence="3 4">KCTC 12866</strain>
    </source>
</reference>
<dbReference type="Pfam" id="PF13635">
    <property type="entry name" value="DUF4143"/>
    <property type="match status" value="1"/>
</dbReference>
<feature type="domain" description="DUF4143" evidence="2">
    <location>
        <begin position="260"/>
        <end position="412"/>
    </location>
</feature>
<dbReference type="PANTHER" id="PTHR33295">
    <property type="entry name" value="ATPASE"/>
    <property type="match status" value="1"/>
</dbReference>
<dbReference type="Proteomes" id="UP000598271">
    <property type="component" value="Unassembled WGS sequence"/>
</dbReference>
<dbReference type="PANTHER" id="PTHR33295:SF18">
    <property type="entry name" value="AAA+ ATPASE DOMAIN-CONTAINING PROTEIN"/>
    <property type="match status" value="1"/>
</dbReference>
<dbReference type="InterPro" id="IPR027417">
    <property type="entry name" value="P-loop_NTPase"/>
</dbReference>
<sequence>MAKLKSFSKEQILTKIKFENPWWDSGKIDPYYISMRRRLYFDLFAPLIYEKKIRRAVVLMGPRRVGKTVLLFHLVQDLIDMGVKPIQTCYLSIENPIYNGLSLEELLLYYLEISGQKPTDQLYIIFDEIQYLKNWEIHLKALVDSYHSIKFIASGSAAAALKLKSNESGAGRFTDFMLPPLTFHEYIDLKGLSSLVTLISKEWKGATRNYYHAENIEEFNQHFVDYINFGGYPEVSLSKEIQSNPGRYIRNDIIDKVLLRDLPGLYGIQDVQELNSLFTTIAYNSGNEFTYDELSIGSGVSRNTIKRYMEYLEAAFLIKVVHRIDINAKKFKRATAFKIYLTNPSLRSALFSPIGQEDNFIGNMVETAIFSQWNHNSDFIPYYARWDKGEVDIVCLSKNKQKPVWAVEIKWSNRYAKSLSKLSGLKSFCQKNNLDRTLVTTLDIEEIKGDDGLVYDFTPSSLYCYTVGRNAVEDKQQILSMGISH</sequence>
<dbReference type="AlphaFoldDB" id="A0A8J3GAK0"/>
<evidence type="ECO:0000259" key="2">
    <source>
        <dbReference type="Pfam" id="PF13635"/>
    </source>
</evidence>
<comment type="caution">
    <text evidence="3">The sequence shown here is derived from an EMBL/GenBank/DDBJ whole genome shotgun (WGS) entry which is preliminary data.</text>
</comment>
<organism evidence="3 4">
    <name type="scientific">Persicitalea jodogahamensis</name>
    <dbReference type="NCBI Taxonomy" id="402147"/>
    <lineage>
        <taxon>Bacteria</taxon>
        <taxon>Pseudomonadati</taxon>
        <taxon>Bacteroidota</taxon>
        <taxon>Cytophagia</taxon>
        <taxon>Cytophagales</taxon>
        <taxon>Spirosomataceae</taxon>
        <taxon>Persicitalea</taxon>
    </lineage>
</organism>
<name>A0A8J3GAK0_9BACT</name>
<gene>
    <name evidence="3" type="ORF">GCM10007390_43390</name>
</gene>
<evidence type="ECO:0000313" key="4">
    <source>
        <dbReference type="Proteomes" id="UP000598271"/>
    </source>
</evidence>
<dbReference type="Pfam" id="PF13173">
    <property type="entry name" value="AAA_14"/>
    <property type="match status" value="1"/>
</dbReference>
<dbReference type="Gene3D" id="3.40.50.300">
    <property type="entry name" value="P-loop containing nucleotide triphosphate hydrolases"/>
    <property type="match status" value="1"/>
</dbReference>
<dbReference type="EMBL" id="BMXF01000005">
    <property type="protein sequence ID" value="GHB83592.1"/>
    <property type="molecule type" value="Genomic_DNA"/>
</dbReference>
<dbReference type="InterPro" id="IPR025420">
    <property type="entry name" value="DUF4143"/>
</dbReference>
<dbReference type="InterPro" id="IPR041682">
    <property type="entry name" value="AAA_14"/>
</dbReference>
<feature type="domain" description="AAA" evidence="1">
    <location>
        <begin position="54"/>
        <end position="186"/>
    </location>
</feature>
<proteinExistence type="predicted"/>
<protein>
    <submittedName>
        <fullName evidence="3">ATPase</fullName>
    </submittedName>
</protein>